<evidence type="ECO:0000313" key="1">
    <source>
        <dbReference type="EMBL" id="EAQ93313.1"/>
    </source>
</evidence>
<reference evidence="2" key="1">
    <citation type="journal article" date="2015" name="Genome Announc.">
        <title>Draft genome sequence of the cellulolytic fungus Chaetomium globosum.</title>
        <authorList>
            <person name="Cuomo C.A."/>
            <person name="Untereiner W.A."/>
            <person name="Ma L.-J."/>
            <person name="Grabherr M."/>
            <person name="Birren B.W."/>
        </authorList>
    </citation>
    <scope>NUCLEOTIDE SEQUENCE [LARGE SCALE GENOMIC DNA]</scope>
    <source>
        <strain evidence="2">ATCC 6205 / CBS 148.51 / DSM 1962 / NBRC 6347 / NRRL 1970</strain>
    </source>
</reference>
<dbReference type="RefSeq" id="XP_001220769.1">
    <property type="nucleotide sequence ID" value="XM_001220768.1"/>
</dbReference>
<dbReference type="HOGENOM" id="CLU_2573664_0_0_1"/>
<dbReference type="Proteomes" id="UP000001056">
    <property type="component" value="Unassembled WGS sequence"/>
</dbReference>
<protein>
    <submittedName>
        <fullName evidence="1">Uncharacterized protein</fullName>
    </submittedName>
</protein>
<keyword evidence="2" id="KW-1185">Reference proteome</keyword>
<dbReference type="InParanoid" id="Q2HE06"/>
<evidence type="ECO:0000313" key="2">
    <source>
        <dbReference type="Proteomes" id="UP000001056"/>
    </source>
</evidence>
<dbReference type="EMBL" id="CH408029">
    <property type="protein sequence ID" value="EAQ93313.1"/>
    <property type="molecule type" value="Genomic_DNA"/>
</dbReference>
<dbReference type="GeneID" id="4388001"/>
<dbReference type="OrthoDB" id="10560856at2759"/>
<dbReference type="VEuPathDB" id="FungiDB:CHGG_01548"/>
<organism evidence="1 2">
    <name type="scientific">Chaetomium globosum (strain ATCC 6205 / CBS 148.51 / DSM 1962 / NBRC 6347 / NRRL 1970)</name>
    <name type="common">Soil fungus</name>
    <dbReference type="NCBI Taxonomy" id="306901"/>
    <lineage>
        <taxon>Eukaryota</taxon>
        <taxon>Fungi</taxon>
        <taxon>Dikarya</taxon>
        <taxon>Ascomycota</taxon>
        <taxon>Pezizomycotina</taxon>
        <taxon>Sordariomycetes</taxon>
        <taxon>Sordariomycetidae</taxon>
        <taxon>Sordariales</taxon>
        <taxon>Chaetomiaceae</taxon>
        <taxon>Chaetomium</taxon>
    </lineage>
</organism>
<proteinExistence type="predicted"/>
<dbReference type="AlphaFoldDB" id="Q2HE06"/>
<gene>
    <name evidence="1" type="ORF">CHGG_01548</name>
</gene>
<accession>Q2HE06</accession>
<name>Q2HE06_CHAGB</name>
<sequence>MQSFVELHIHLQTHALPLPIIPLASSDPAALPTALQAFQSSLTTARSACRWPVDAARELLPWCTVTSSNVVRDAGTAVGQG</sequence>